<gene>
    <name evidence="1" type="ORF">CEPIT_LOCUS26452</name>
</gene>
<evidence type="ECO:0000313" key="1">
    <source>
        <dbReference type="EMBL" id="CAH9125052.1"/>
    </source>
</evidence>
<organism evidence="1 2">
    <name type="scientific">Cuscuta epithymum</name>
    <dbReference type="NCBI Taxonomy" id="186058"/>
    <lineage>
        <taxon>Eukaryota</taxon>
        <taxon>Viridiplantae</taxon>
        <taxon>Streptophyta</taxon>
        <taxon>Embryophyta</taxon>
        <taxon>Tracheophyta</taxon>
        <taxon>Spermatophyta</taxon>
        <taxon>Magnoliopsida</taxon>
        <taxon>eudicotyledons</taxon>
        <taxon>Gunneridae</taxon>
        <taxon>Pentapetalae</taxon>
        <taxon>asterids</taxon>
        <taxon>lamiids</taxon>
        <taxon>Solanales</taxon>
        <taxon>Convolvulaceae</taxon>
        <taxon>Cuscuteae</taxon>
        <taxon>Cuscuta</taxon>
        <taxon>Cuscuta subgen. Cuscuta</taxon>
    </lineage>
</organism>
<reference evidence="1" key="1">
    <citation type="submission" date="2022-07" db="EMBL/GenBank/DDBJ databases">
        <authorList>
            <person name="Macas J."/>
            <person name="Novak P."/>
            <person name="Neumann P."/>
        </authorList>
    </citation>
    <scope>NUCLEOTIDE SEQUENCE</scope>
</reference>
<protein>
    <submittedName>
        <fullName evidence="1">Uncharacterized protein</fullName>
    </submittedName>
</protein>
<proteinExistence type="predicted"/>
<accession>A0AAV0EPM8</accession>
<keyword evidence="2" id="KW-1185">Reference proteome</keyword>
<dbReference type="Proteomes" id="UP001152523">
    <property type="component" value="Unassembled WGS sequence"/>
</dbReference>
<sequence length="78" mass="8994">MLWRLTPITFLRFLQNVKGNNNIHPKFLKVKCDSLDSILLVVSAMAVRKLHSKIQDIQKFSHLGKGIVQSFFLGRQTK</sequence>
<dbReference type="EMBL" id="CAMAPF010000935">
    <property type="protein sequence ID" value="CAH9125052.1"/>
    <property type="molecule type" value="Genomic_DNA"/>
</dbReference>
<evidence type="ECO:0000313" key="2">
    <source>
        <dbReference type="Proteomes" id="UP001152523"/>
    </source>
</evidence>
<dbReference type="AlphaFoldDB" id="A0AAV0EPM8"/>
<comment type="caution">
    <text evidence="1">The sequence shown here is derived from an EMBL/GenBank/DDBJ whole genome shotgun (WGS) entry which is preliminary data.</text>
</comment>
<name>A0AAV0EPM8_9ASTE</name>